<reference evidence="3 4" key="1">
    <citation type="submission" date="2017-12" db="EMBL/GenBank/DDBJ databases">
        <title>Phylogenetic diversity of female urinary microbiome.</title>
        <authorList>
            <person name="Thomas-White K."/>
            <person name="Wolfe A.J."/>
        </authorList>
    </citation>
    <scope>NUCLEOTIDE SEQUENCE [LARGE SCALE GENOMIC DNA]</scope>
    <source>
        <strain evidence="3 4">UMB0426</strain>
    </source>
</reference>
<dbReference type="EMBL" id="PKGO01000004">
    <property type="protein sequence ID" value="PKY70460.1"/>
    <property type="molecule type" value="Genomic_DNA"/>
</dbReference>
<comment type="similarity">
    <text evidence="1">Belongs to the DprA/Smf family.</text>
</comment>
<dbReference type="GO" id="GO:0009294">
    <property type="term" value="P:DNA-mediated transformation"/>
    <property type="evidence" value="ECO:0007669"/>
    <property type="project" value="InterPro"/>
</dbReference>
<dbReference type="InterPro" id="IPR003488">
    <property type="entry name" value="DprA"/>
</dbReference>
<comment type="caution">
    <text evidence="3">The sequence shown here is derived from an EMBL/GenBank/DDBJ whole genome shotgun (WGS) entry which is preliminary data.</text>
</comment>
<sequence length="356" mass="37236">MTRASNAHLPFNDEGTGNMDTLLTLATDERAARIALAVITDPTDATTGHLLAVHGAVSTVTMLTDDALVPGLDNVESQLWRKRLTPRVEPRLIQEALDFTEHGGFKTLIPGDGNYPGSLHDLGDGAPYVLWVKGEESLLAMPESDRFTITGARAATSYGVQVANEISADLASDGKVIVAGGAYGIDGEVHRSALAVAGHTIAVMAGGIDRPYPAGHRDLLGRVSDVGLLVSEQPPGAPPTRARFMARARIEAALSGSTTIVEAGSRSGSLLVAQQAHSLGRSVGAVPGPVTSATSYGPHRLIAQGIASVVTNANDVRAFSEKQPSSGSMPQLSAEAFRMERYSARARAAHSAHRDL</sequence>
<dbReference type="PANTHER" id="PTHR43022">
    <property type="entry name" value="PROTEIN SMF"/>
    <property type="match status" value="1"/>
</dbReference>
<dbReference type="AlphaFoldDB" id="A0A2I1IH47"/>
<dbReference type="Proteomes" id="UP000242755">
    <property type="component" value="Unassembled WGS sequence"/>
</dbReference>
<evidence type="ECO:0000256" key="1">
    <source>
        <dbReference type="ARBA" id="ARBA00006525"/>
    </source>
</evidence>
<dbReference type="Gene3D" id="3.40.50.450">
    <property type="match status" value="1"/>
</dbReference>
<evidence type="ECO:0000313" key="3">
    <source>
        <dbReference type="EMBL" id="PKY70460.1"/>
    </source>
</evidence>
<feature type="domain" description="Smf/DprA SLOG" evidence="2">
    <location>
        <begin position="107"/>
        <end position="317"/>
    </location>
</feature>
<organism evidence="3 4">
    <name type="scientific">Brevibacterium ravenspurgense</name>
    <dbReference type="NCBI Taxonomy" id="479117"/>
    <lineage>
        <taxon>Bacteria</taxon>
        <taxon>Bacillati</taxon>
        <taxon>Actinomycetota</taxon>
        <taxon>Actinomycetes</taxon>
        <taxon>Micrococcales</taxon>
        <taxon>Brevibacteriaceae</taxon>
        <taxon>Brevibacterium</taxon>
    </lineage>
</organism>
<name>A0A2I1IH47_9MICO</name>
<protein>
    <submittedName>
        <fullName evidence="3">DNA-processing protein DprA</fullName>
    </submittedName>
</protein>
<dbReference type="STRING" id="1176165.GCA_001584405_00831"/>
<gene>
    <name evidence="3" type="ORF">CYJ40_04880</name>
</gene>
<accession>A0A2I1IH47</accession>
<dbReference type="InterPro" id="IPR057666">
    <property type="entry name" value="DrpA_SLOG"/>
</dbReference>
<dbReference type="SUPFAM" id="SSF102405">
    <property type="entry name" value="MCP/YpsA-like"/>
    <property type="match status" value="1"/>
</dbReference>
<proteinExistence type="inferred from homology"/>
<evidence type="ECO:0000259" key="2">
    <source>
        <dbReference type="Pfam" id="PF02481"/>
    </source>
</evidence>
<dbReference type="PANTHER" id="PTHR43022:SF1">
    <property type="entry name" value="PROTEIN SMF"/>
    <property type="match status" value="1"/>
</dbReference>
<evidence type="ECO:0000313" key="4">
    <source>
        <dbReference type="Proteomes" id="UP000242755"/>
    </source>
</evidence>
<dbReference type="Pfam" id="PF02481">
    <property type="entry name" value="DNA_processg_A"/>
    <property type="match status" value="1"/>
</dbReference>